<evidence type="ECO:0000313" key="3">
    <source>
        <dbReference type="Proteomes" id="UP000462501"/>
    </source>
</evidence>
<dbReference type="AlphaFoldDB" id="A0A845SW02"/>
<evidence type="ECO:0000313" key="2">
    <source>
        <dbReference type="EMBL" id="NDO38492.1"/>
    </source>
</evidence>
<dbReference type="Pfam" id="PF00148">
    <property type="entry name" value="Oxidored_nitro"/>
    <property type="match status" value="2"/>
</dbReference>
<evidence type="ECO:0000259" key="1">
    <source>
        <dbReference type="Pfam" id="PF00148"/>
    </source>
</evidence>
<dbReference type="SUPFAM" id="SSF53807">
    <property type="entry name" value="Helical backbone' metal receptor"/>
    <property type="match status" value="1"/>
</dbReference>
<feature type="domain" description="Nitrogenase/oxidoreductase component 1" evidence="1">
    <location>
        <begin position="220"/>
        <end position="388"/>
    </location>
</feature>
<protein>
    <recommendedName>
        <fullName evidence="1">Nitrogenase/oxidoreductase component 1 domain-containing protein</fullName>
    </recommendedName>
</protein>
<name>A0A845SW02_9FIRM</name>
<dbReference type="PANTHER" id="PTHR33712:SF7">
    <property type="entry name" value="LIGHT-INDEPENDENT PROTOCHLOROPHYLLIDE REDUCTASE SUBUNIT B"/>
    <property type="match status" value="1"/>
</dbReference>
<dbReference type="InterPro" id="IPR000510">
    <property type="entry name" value="Nase/OxRdtase_comp1"/>
</dbReference>
<dbReference type="RefSeq" id="WP_162220717.1">
    <property type="nucleotide sequence ID" value="NZ_JANJZM010000007.1"/>
</dbReference>
<dbReference type="Gene3D" id="3.40.50.1980">
    <property type="entry name" value="Nitrogenase molybdenum iron protein domain"/>
    <property type="match status" value="1"/>
</dbReference>
<organism evidence="2 3">
    <name type="scientific">Anaerotruncus colihominis</name>
    <dbReference type="NCBI Taxonomy" id="169435"/>
    <lineage>
        <taxon>Bacteria</taxon>
        <taxon>Bacillati</taxon>
        <taxon>Bacillota</taxon>
        <taxon>Clostridia</taxon>
        <taxon>Eubacteriales</taxon>
        <taxon>Oscillospiraceae</taxon>
        <taxon>Anaerotruncus</taxon>
    </lineage>
</organism>
<gene>
    <name evidence="2" type="ORF">FMM72_04405</name>
</gene>
<feature type="domain" description="Nitrogenase/oxidoreductase component 1" evidence="1">
    <location>
        <begin position="12"/>
        <end position="145"/>
    </location>
</feature>
<reference evidence="2 3" key="1">
    <citation type="submission" date="2019-06" db="EMBL/GenBank/DDBJ databases">
        <title>Draft genome sequences of 15 bacterial species constituting the stable defined intestinal microbiota of the GM15 gnotobiotic mouse model.</title>
        <authorList>
            <person name="Elie C."/>
            <person name="Mathieu A."/>
            <person name="Saliou A."/>
            <person name="Darnaud M."/>
            <person name="Leulier F."/>
            <person name="Tamellini A."/>
        </authorList>
    </citation>
    <scope>NUCLEOTIDE SEQUENCE [LARGE SCALE GENOMIC DNA]</scope>
    <source>
        <strain evidence="2 3">JM4-15</strain>
    </source>
</reference>
<proteinExistence type="predicted"/>
<dbReference type="EMBL" id="VIQT01000009">
    <property type="protein sequence ID" value="NDO38492.1"/>
    <property type="molecule type" value="Genomic_DNA"/>
</dbReference>
<dbReference type="Proteomes" id="UP000462501">
    <property type="component" value="Unassembled WGS sequence"/>
</dbReference>
<accession>A0A845SW02</accession>
<dbReference type="PANTHER" id="PTHR33712">
    <property type="entry name" value="LIGHT-INDEPENDENT PROTOCHLOROPHYLLIDE REDUCTASE SUBUNIT B"/>
    <property type="match status" value="1"/>
</dbReference>
<sequence length="394" mass="42979">MSIERLEPMTGCGILGILKCLAGVPGVLPLIHGPVSCSSGHRLAMLYANVEPLLPTTAVVERDMALGARDKLREALAEAWKQYHPGLLAVILTCATSLVEEEYESILLDYERQTGAAAVLLDGSGLAGDETDAPDAVYDALCRKLKIMLASSGGLLALEGLPLTDYNRADNSQILWKLIETGLGCRVTPGLFSGISLPELSADYRAADKVFAGLLWRRSELVSAAPFGVEGSRRFLEWVARQTGRHGLTPQGVDTYDRAVKELEPFAQKLRSHSISVAIEAAGWYGYGLADFLTNELGCRVLLCVDRAHPKKPERPVCEEFYEDVGRWELVELMKAFGARLVFGSSNVRSDDNWDYIPFFAPVWRTEEPIGALLGYEGALTIANRLLKLAEGAP</sequence>
<dbReference type="InterPro" id="IPR050152">
    <property type="entry name" value="ChlB/BchB/BchZ"/>
</dbReference>
<dbReference type="GO" id="GO:0016491">
    <property type="term" value="F:oxidoreductase activity"/>
    <property type="evidence" value="ECO:0007669"/>
    <property type="project" value="InterPro"/>
</dbReference>
<comment type="caution">
    <text evidence="2">The sequence shown here is derived from an EMBL/GenBank/DDBJ whole genome shotgun (WGS) entry which is preliminary data.</text>
</comment>